<dbReference type="CDD" id="cd06225">
    <property type="entry name" value="HAMP"/>
    <property type="match status" value="1"/>
</dbReference>
<dbReference type="RefSeq" id="WP_043917745.1">
    <property type="nucleotide sequence ID" value="NZ_FZPF01000007.1"/>
</dbReference>
<dbReference type="InterPro" id="IPR036097">
    <property type="entry name" value="HisK_dim/P_sf"/>
</dbReference>
<keyword evidence="4" id="KW-1003">Cell membrane</keyword>
<evidence type="ECO:0000256" key="1">
    <source>
        <dbReference type="ARBA" id="ARBA00000085"/>
    </source>
</evidence>
<dbReference type="SUPFAM" id="SSF55874">
    <property type="entry name" value="ATPase domain of HSP90 chaperone/DNA topoisomerase II/histidine kinase"/>
    <property type="match status" value="1"/>
</dbReference>
<dbReference type="Pfam" id="PF00512">
    <property type="entry name" value="HisKA"/>
    <property type="match status" value="1"/>
</dbReference>
<dbReference type="CDD" id="cd00082">
    <property type="entry name" value="HisKA"/>
    <property type="match status" value="1"/>
</dbReference>
<accession>A0A0D1EJJ8</accession>
<dbReference type="EMBL" id="JYFE01000020">
    <property type="protein sequence ID" value="KIT17161.1"/>
    <property type="molecule type" value="Genomic_DNA"/>
</dbReference>
<evidence type="ECO:0000256" key="10">
    <source>
        <dbReference type="ARBA" id="ARBA00022777"/>
    </source>
</evidence>
<evidence type="ECO:0000256" key="4">
    <source>
        <dbReference type="ARBA" id="ARBA00022475"/>
    </source>
</evidence>
<feature type="domain" description="Histidine kinase" evidence="16">
    <location>
        <begin position="229"/>
        <end position="425"/>
    </location>
</feature>
<evidence type="ECO:0000259" key="16">
    <source>
        <dbReference type="PROSITE" id="PS50109"/>
    </source>
</evidence>
<evidence type="ECO:0000259" key="17">
    <source>
        <dbReference type="PROSITE" id="PS50885"/>
    </source>
</evidence>
<comment type="catalytic activity">
    <reaction evidence="1">
        <text>ATP + protein L-histidine = ADP + protein N-phospho-L-histidine.</text>
        <dbReference type="EC" id="2.7.13.3"/>
    </reaction>
</comment>
<protein>
    <recommendedName>
        <fullName evidence="3">histidine kinase</fullName>
        <ecNumber evidence="3">2.7.13.3</ecNumber>
    </recommendedName>
</protein>
<keyword evidence="10" id="KW-0418">Kinase</keyword>
<keyword evidence="9" id="KW-0547">Nucleotide-binding</keyword>
<dbReference type="GO" id="GO:0005524">
    <property type="term" value="F:ATP binding"/>
    <property type="evidence" value="ECO:0007669"/>
    <property type="project" value="UniProtKB-KW"/>
</dbReference>
<proteinExistence type="predicted"/>
<dbReference type="GO" id="GO:0000155">
    <property type="term" value="F:phosphorelay sensor kinase activity"/>
    <property type="evidence" value="ECO:0007669"/>
    <property type="project" value="InterPro"/>
</dbReference>
<evidence type="ECO:0000256" key="11">
    <source>
        <dbReference type="ARBA" id="ARBA00022840"/>
    </source>
</evidence>
<evidence type="ECO:0000256" key="9">
    <source>
        <dbReference type="ARBA" id="ARBA00022741"/>
    </source>
</evidence>
<dbReference type="PATRIC" id="fig|935700.4.peg.933"/>
<dbReference type="InterPro" id="IPR003660">
    <property type="entry name" value="HAMP_dom"/>
</dbReference>
<evidence type="ECO:0000256" key="13">
    <source>
        <dbReference type="ARBA" id="ARBA00023012"/>
    </source>
</evidence>
<reference evidence="18 19" key="1">
    <citation type="submission" date="2015-02" db="EMBL/GenBank/DDBJ databases">
        <title>Genome Sequence of Jannaschia aquimarina DSM28248, a member of the Roseobacter clade.</title>
        <authorList>
            <person name="Voget S."/>
            <person name="Daniel R."/>
        </authorList>
    </citation>
    <scope>NUCLEOTIDE SEQUENCE [LARGE SCALE GENOMIC DNA]</scope>
    <source>
        <strain evidence="18 19">GSW-M26</strain>
    </source>
</reference>
<evidence type="ECO:0000256" key="14">
    <source>
        <dbReference type="ARBA" id="ARBA00023136"/>
    </source>
</evidence>
<dbReference type="SMART" id="SM00304">
    <property type="entry name" value="HAMP"/>
    <property type="match status" value="1"/>
</dbReference>
<name>A0A0D1EJJ8_9RHOB</name>
<dbReference type="Gene3D" id="6.10.340.10">
    <property type="match status" value="1"/>
</dbReference>
<sequence>MVSTPHNFPHGRAASRRWLPRSFYARAALILVLPVVVLQCAVAVMFLQRHYEDVTDQMTANMTREMALVRARPELASALEIDLIEPPEASRMRFYDLSGRAMLSRLDRSFEDLAHVDLVSERKVVRVGFEDGTGLSFDRANVSASNPHQLLVLMVVVALLMTAISFLFMRGQIRPIRRLARAAEAFGRGERSEYRPTGASEVRQAGTAFLEMRSRIERHIEQRTLLLSGVSHDLRTPLTRMKLELSMMDGEEAAALSRDVEAMERIVTTFLDFARAEASDAPAETDIAGLLRDLVRGEAPEAELAGSLKEGGSDVMTVMPTGLSRGVANLIGNARRYGDRIRVGLNPGTTASVISVEDDGPGIPEDQREAAMRPFGRLDSARSNTEGNVGLGLAIVRDVARAHGGSLRLGRSDLGGLKAEIVLPR</sequence>
<evidence type="ECO:0000313" key="19">
    <source>
        <dbReference type="Proteomes" id="UP000032232"/>
    </source>
</evidence>
<evidence type="ECO:0000256" key="12">
    <source>
        <dbReference type="ARBA" id="ARBA00022989"/>
    </source>
</evidence>
<dbReference type="InterPro" id="IPR003594">
    <property type="entry name" value="HATPase_dom"/>
</dbReference>
<evidence type="ECO:0000313" key="18">
    <source>
        <dbReference type="EMBL" id="KIT17161.1"/>
    </source>
</evidence>
<dbReference type="SMART" id="SM00388">
    <property type="entry name" value="HisKA"/>
    <property type="match status" value="1"/>
</dbReference>
<comment type="caution">
    <text evidence="18">The sequence shown here is derived from an EMBL/GenBank/DDBJ whole genome shotgun (WGS) entry which is preliminary data.</text>
</comment>
<dbReference type="PROSITE" id="PS50109">
    <property type="entry name" value="HIS_KIN"/>
    <property type="match status" value="1"/>
</dbReference>
<keyword evidence="11" id="KW-0067">ATP-binding</keyword>
<gene>
    <name evidence="18" type="primary">envZ</name>
    <name evidence="18" type="ORF">jaqu_08900</name>
</gene>
<dbReference type="InterPro" id="IPR003661">
    <property type="entry name" value="HisK_dim/P_dom"/>
</dbReference>
<keyword evidence="8 15" id="KW-0812">Transmembrane</keyword>
<dbReference type="OrthoDB" id="9804645at2"/>
<dbReference type="SMART" id="SM00387">
    <property type="entry name" value="HATPase_c"/>
    <property type="match status" value="1"/>
</dbReference>
<dbReference type="PROSITE" id="PS50885">
    <property type="entry name" value="HAMP"/>
    <property type="match status" value="1"/>
</dbReference>
<evidence type="ECO:0000256" key="7">
    <source>
        <dbReference type="ARBA" id="ARBA00022679"/>
    </source>
</evidence>
<evidence type="ECO:0000256" key="5">
    <source>
        <dbReference type="ARBA" id="ARBA00022519"/>
    </source>
</evidence>
<dbReference type="InterPro" id="IPR005467">
    <property type="entry name" value="His_kinase_dom"/>
</dbReference>
<dbReference type="Pfam" id="PF02518">
    <property type="entry name" value="HATPase_c"/>
    <property type="match status" value="1"/>
</dbReference>
<dbReference type="GO" id="GO:0005886">
    <property type="term" value="C:plasma membrane"/>
    <property type="evidence" value="ECO:0007669"/>
    <property type="project" value="UniProtKB-SubCell"/>
</dbReference>
<dbReference type="SUPFAM" id="SSF47384">
    <property type="entry name" value="Homodimeric domain of signal transducing histidine kinase"/>
    <property type="match status" value="1"/>
</dbReference>
<keyword evidence="7 18" id="KW-0808">Transferase</keyword>
<evidence type="ECO:0000256" key="3">
    <source>
        <dbReference type="ARBA" id="ARBA00012438"/>
    </source>
</evidence>
<keyword evidence="5" id="KW-0997">Cell inner membrane</keyword>
<dbReference type="EC" id="2.7.13.3" evidence="3"/>
<keyword evidence="6" id="KW-0597">Phosphoprotein</keyword>
<evidence type="ECO:0000256" key="8">
    <source>
        <dbReference type="ARBA" id="ARBA00022692"/>
    </source>
</evidence>
<dbReference type="PANTHER" id="PTHR44936:SF5">
    <property type="entry name" value="SENSOR HISTIDINE KINASE ENVZ"/>
    <property type="match status" value="1"/>
</dbReference>
<dbReference type="Pfam" id="PF00672">
    <property type="entry name" value="HAMP"/>
    <property type="match status" value="1"/>
</dbReference>
<dbReference type="PRINTS" id="PR00344">
    <property type="entry name" value="BCTRLSENSOR"/>
</dbReference>
<dbReference type="Gene3D" id="3.30.565.10">
    <property type="entry name" value="Histidine kinase-like ATPase, C-terminal domain"/>
    <property type="match status" value="1"/>
</dbReference>
<dbReference type="Gene3D" id="1.10.287.130">
    <property type="match status" value="1"/>
</dbReference>
<dbReference type="AlphaFoldDB" id="A0A0D1EJJ8"/>
<evidence type="ECO:0000256" key="2">
    <source>
        <dbReference type="ARBA" id="ARBA00004429"/>
    </source>
</evidence>
<evidence type="ECO:0000256" key="6">
    <source>
        <dbReference type="ARBA" id="ARBA00022553"/>
    </source>
</evidence>
<organism evidence="18 19">
    <name type="scientific">Jannaschia aquimarina</name>
    <dbReference type="NCBI Taxonomy" id="935700"/>
    <lineage>
        <taxon>Bacteria</taxon>
        <taxon>Pseudomonadati</taxon>
        <taxon>Pseudomonadota</taxon>
        <taxon>Alphaproteobacteria</taxon>
        <taxon>Rhodobacterales</taxon>
        <taxon>Roseobacteraceae</taxon>
        <taxon>Jannaschia</taxon>
    </lineage>
</organism>
<dbReference type="InterPro" id="IPR050980">
    <property type="entry name" value="2C_sensor_his_kinase"/>
</dbReference>
<evidence type="ECO:0000256" key="15">
    <source>
        <dbReference type="SAM" id="Phobius"/>
    </source>
</evidence>
<keyword evidence="12 15" id="KW-1133">Transmembrane helix</keyword>
<feature type="domain" description="HAMP" evidence="17">
    <location>
        <begin position="170"/>
        <end position="221"/>
    </location>
</feature>
<dbReference type="PANTHER" id="PTHR44936">
    <property type="entry name" value="SENSOR PROTEIN CREC"/>
    <property type="match status" value="1"/>
</dbReference>
<feature type="transmembrane region" description="Helical" evidence="15">
    <location>
        <begin position="23"/>
        <end position="47"/>
    </location>
</feature>
<dbReference type="InterPro" id="IPR004358">
    <property type="entry name" value="Sig_transdc_His_kin-like_C"/>
</dbReference>
<comment type="subcellular location">
    <subcellularLocation>
        <location evidence="2">Cell inner membrane</location>
        <topology evidence="2">Multi-pass membrane protein</topology>
    </subcellularLocation>
</comment>
<keyword evidence="19" id="KW-1185">Reference proteome</keyword>
<dbReference type="STRING" id="935700.jaqu_08900"/>
<dbReference type="Proteomes" id="UP000032232">
    <property type="component" value="Unassembled WGS sequence"/>
</dbReference>
<feature type="transmembrane region" description="Helical" evidence="15">
    <location>
        <begin position="150"/>
        <end position="169"/>
    </location>
</feature>
<dbReference type="InterPro" id="IPR036890">
    <property type="entry name" value="HATPase_C_sf"/>
</dbReference>
<keyword evidence="13" id="KW-0902">Two-component regulatory system</keyword>
<keyword evidence="14 15" id="KW-0472">Membrane</keyword>